<dbReference type="GO" id="GO:0005737">
    <property type="term" value="C:cytoplasm"/>
    <property type="evidence" value="ECO:0007669"/>
    <property type="project" value="UniProtKB-SubCell"/>
</dbReference>
<dbReference type="GO" id="GO:0080048">
    <property type="term" value="F:GDP-D-glucose phosphorylase activity"/>
    <property type="evidence" value="ECO:0007669"/>
    <property type="project" value="UniProtKB-EC"/>
</dbReference>
<accession>A0AA88HQU7</accession>
<dbReference type="GO" id="GO:0000166">
    <property type="term" value="F:nucleotide binding"/>
    <property type="evidence" value="ECO:0007669"/>
    <property type="project" value="UniProtKB-KW"/>
</dbReference>
<name>A0AA88HQU7_ARTSF</name>
<feature type="domain" description="GDPGP1-like C-terminal" evidence="5">
    <location>
        <begin position="42"/>
        <end position="171"/>
    </location>
</feature>
<dbReference type="InterPro" id="IPR026506">
    <property type="entry name" value="GDPGP"/>
</dbReference>
<reference evidence="6" key="1">
    <citation type="submission" date="2023-07" db="EMBL/GenBank/DDBJ databases">
        <title>Chromosome-level genome assembly of Artemia franciscana.</title>
        <authorList>
            <person name="Jo E."/>
        </authorList>
    </citation>
    <scope>NUCLEOTIDE SEQUENCE</scope>
    <source>
        <tissue evidence="6">Whole body</tissue>
    </source>
</reference>
<dbReference type="EC" id="2.7.7.78" evidence="3"/>
<organism evidence="6 7">
    <name type="scientific">Artemia franciscana</name>
    <name type="common">Brine shrimp</name>
    <name type="synonym">Artemia sanfranciscana</name>
    <dbReference type="NCBI Taxonomy" id="6661"/>
    <lineage>
        <taxon>Eukaryota</taxon>
        <taxon>Metazoa</taxon>
        <taxon>Ecdysozoa</taxon>
        <taxon>Arthropoda</taxon>
        <taxon>Crustacea</taxon>
        <taxon>Branchiopoda</taxon>
        <taxon>Anostraca</taxon>
        <taxon>Artemiidae</taxon>
        <taxon>Artemia</taxon>
    </lineage>
</organism>
<evidence type="ECO:0000256" key="4">
    <source>
        <dbReference type="ARBA" id="ARBA00018857"/>
    </source>
</evidence>
<dbReference type="AlphaFoldDB" id="A0AA88HQU7"/>
<comment type="caution">
    <text evidence="6">The sequence shown here is derived from an EMBL/GenBank/DDBJ whole genome shotgun (WGS) entry which is preliminary data.</text>
</comment>
<dbReference type="PANTHER" id="PTHR20884">
    <property type="entry name" value="GDP-D-GLUCOSE PHOSPHORYLASE 1"/>
    <property type="match status" value="1"/>
</dbReference>
<comment type="function">
    <text evidence="2">Specific and highly efficient GDP-D-glucose phosphorylase regulating the levels of GDP-D-glucose in cells.</text>
</comment>
<dbReference type="GO" id="GO:0016787">
    <property type="term" value="F:hydrolase activity"/>
    <property type="evidence" value="ECO:0007669"/>
    <property type="project" value="UniProtKB-KW"/>
</dbReference>
<dbReference type="PANTHER" id="PTHR20884:SF8">
    <property type="entry name" value="GDP-D-GLUCOSE PHOSPHORYLASE 1"/>
    <property type="match status" value="1"/>
</dbReference>
<keyword evidence="7" id="KW-1185">Reference proteome</keyword>
<dbReference type="GO" id="GO:0005085">
    <property type="term" value="F:guanyl-nucleotide exchange factor activity"/>
    <property type="evidence" value="ECO:0007669"/>
    <property type="project" value="UniProtKB-KW"/>
</dbReference>
<dbReference type="Proteomes" id="UP001187531">
    <property type="component" value="Unassembled WGS sequence"/>
</dbReference>
<dbReference type="InterPro" id="IPR058865">
    <property type="entry name" value="GDPGP1_C"/>
</dbReference>
<protein>
    <recommendedName>
        <fullName evidence="4">GDP-D-glucose phosphorylase 1</fullName>
        <ecNumber evidence="3">2.7.7.78</ecNumber>
    </recommendedName>
</protein>
<gene>
    <name evidence="6" type="ORF">QYM36_012680</name>
</gene>
<comment type="catalytic activity">
    <reaction evidence="1">
        <text>GDP-alpha-D-glucose + phosphate = alpha-D-glucose 1-phosphate + GDP + H(+)</text>
        <dbReference type="Rhea" id="RHEA:30387"/>
        <dbReference type="ChEBI" id="CHEBI:15378"/>
        <dbReference type="ChEBI" id="CHEBI:43474"/>
        <dbReference type="ChEBI" id="CHEBI:58189"/>
        <dbReference type="ChEBI" id="CHEBI:58601"/>
        <dbReference type="ChEBI" id="CHEBI:62230"/>
        <dbReference type="EC" id="2.7.7.78"/>
    </reaction>
</comment>
<dbReference type="EMBL" id="JAVRJZ010000016">
    <property type="protein sequence ID" value="KAK2711609.1"/>
    <property type="molecule type" value="Genomic_DNA"/>
</dbReference>
<evidence type="ECO:0000256" key="1">
    <source>
        <dbReference type="ARBA" id="ARBA00000063"/>
    </source>
</evidence>
<proteinExistence type="predicted"/>
<evidence type="ECO:0000313" key="7">
    <source>
        <dbReference type="Proteomes" id="UP001187531"/>
    </source>
</evidence>
<sequence>MRVGFNSLTAYASVNHQHYHIYYLNQHLGVEMAAVKPLFGDTIYEFLDWPAKGFAFQLKEFDSLSLFISNVWKLVEYLQQNRIAHNMFITRGCPFEEEPQADTYTAVRLFIWAREPSFGIKERNGFNPALCELAGHILVKDETSFERITVEEAAEILSNVTTTPFESVKNAVNLIYS</sequence>
<dbReference type="Pfam" id="PF26216">
    <property type="entry name" value="GDPGP1_C"/>
    <property type="match status" value="1"/>
</dbReference>
<evidence type="ECO:0000256" key="3">
    <source>
        <dbReference type="ARBA" id="ARBA00012507"/>
    </source>
</evidence>
<dbReference type="GO" id="GO:0006006">
    <property type="term" value="P:glucose metabolic process"/>
    <property type="evidence" value="ECO:0007669"/>
    <property type="project" value="TreeGrafter"/>
</dbReference>
<evidence type="ECO:0000256" key="2">
    <source>
        <dbReference type="ARBA" id="ARBA00003049"/>
    </source>
</evidence>
<evidence type="ECO:0000313" key="6">
    <source>
        <dbReference type="EMBL" id="KAK2711609.1"/>
    </source>
</evidence>
<evidence type="ECO:0000259" key="5">
    <source>
        <dbReference type="Pfam" id="PF26216"/>
    </source>
</evidence>